<gene>
    <name evidence="1" type="ORF">Hs20B_18370</name>
</gene>
<keyword evidence="2" id="KW-1185">Reference proteome</keyword>
<dbReference type="EMBL" id="BLLH01000018">
    <property type="protein sequence ID" value="GFH41439.1"/>
    <property type="molecule type" value="Genomic_DNA"/>
</dbReference>
<proteinExistence type="predicted"/>
<sequence length="178" mass="20967">MYRYFMLMIPSDKLKAYPFLSKTAVLKKDNFFMFVYFEPFDLVLKDMITNNIIVKIAREFDLKHLTATKWTVARDYPPALPDDVTRRFISRLDTKATQASRTGGHYLQLDRGMIDILTNGLYTRRDVTAFVKALYIAGYGYFDTLRLFTNITRVYSEDFAQHFIKYADELYRNGDLKN</sequence>
<reference evidence="1 2" key="1">
    <citation type="submission" date="2020-02" db="EMBL/GenBank/DDBJ databases">
        <title>Draft genome sequence of Lactococcus sp. Hs20B0-1.</title>
        <authorList>
            <person name="Noda S."/>
            <person name="Yuki M."/>
            <person name="Ohkuma M."/>
        </authorList>
    </citation>
    <scope>NUCLEOTIDE SEQUENCE [LARGE SCALE GENOMIC DNA]</scope>
    <source>
        <strain evidence="1 2">Hs20B0-1</strain>
    </source>
</reference>
<protein>
    <submittedName>
        <fullName evidence="1">Uncharacterized protein</fullName>
    </submittedName>
</protein>
<evidence type="ECO:0000313" key="1">
    <source>
        <dbReference type="EMBL" id="GFH41439.1"/>
    </source>
</evidence>
<organism evidence="1 2">
    <name type="scientific">Pseudolactococcus insecticola</name>
    <dbReference type="NCBI Taxonomy" id="2709158"/>
    <lineage>
        <taxon>Bacteria</taxon>
        <taxon>Bacillati</taxon>
        <taxon>Bacillota</taxon>
        <taxon>Bacilli</taxon>
        <taxon>Lactobacillales</taxon>
        <taxon>Streptococcaceae</taxon>
        <taxon>Pseudolactococcus</taxon>
    </lineage>
</organism>
<dbReference type="AlphaFoldDB" id="A0A6A0B7P1"/>
<dbReference type="Proteomes" id="UP000475928">
    <property type="component" value="Unassembled WGS sequence"/>
</dbReference>
<dbReference type="RefSeq" id="WP_172357940.1">
    <property type="nucleotide sequence ID" value="NZ_BLLH01000018.1"/>
</dbReference>
<name>A0A6A0B7P1_9LACT</name>
<evidence type="ECO:0000313" key="2">
    <source>
        <dbReference type="Proteomes" id="UP000475928"/>
    </source>
</evidence>
<comment type="caution">
    <text evidence="1">The sequence shown here is derived from an EMBL/GenBank/DDBJ whole genome shotgun (WGS) entry which is preliminary data.</text>
</comment>
<accession>A0A6A0B7P1</accession>